<accession>A0A1Y5SR60</accession>
<dbReference type="Gene3D" id="3.40.50.300">
    <property type="entry name" value="P-loop containing nucleotide triphosphate hydrolases"/>
    <property type="match status" value="1"/>
</dbReference>
<evidence type="ECO:0000313" key="1">
    <source>
        <dbReference type="EMBL" id="SLN46091.1"/>
    </source>
</evidence>
<sequence length="366" mass="42019">MRQSEIMTKTLIIHIGHYKTGTTALQVFLEENAPFLETIGCEYSLVRLEYSKHSDFAFSILRAAGVENFMHGYGKPYTPREMWGELFETIENSDLETTIISSEELMRIGQFPAAAKILGDVLKGRPEGLNVRAIVYLRDPASHLESWYNQLIKMEFPLPELNQAVDCEIEDIHFDYRRAINPWVDLLGPENVIVRPYIDGHDDPAALHRDFLKAIGVETKQDLAVEFGNLNPRLDDRAIELLRLMQNMEFPPVTIERIRTQLLSYLEIQDARALEKGGGMEMVRARARAGVEWLSDLPLSAIPVEDFTNALPEEIPQQKVETNLLMGFIFSELIRLRQRVNRIEAKQVTARITELERKIQELEARE</sequence>
<evidence type="ECO:0000313" key="2">
    <source>
        <dbReference type="Proteomes" id="UP000193827"/>
    </source>
</evidence>
<dbReference type="AlphaFoldDB" id="A0A1Y5SR60"/>
<dbReference type="EMBL" id="FWFL01000005">
    <property type="protein sequence ID" value="SLN46091.1"/>
    <property type="molecule type" value="Genomic_DNA"/>
</dbReference>
<dbReference type="Proteomes" id="UP000193827">
    <property type="component" value="Unassembled WGS sequence"/>
</dbReference>
<proteinExistence type="predicted"/>
<keyword evidence="2" id="KW-1185">Reference proteome</keyword>
<organism evidence="1 2">
    <name type="scientific">Roseovarius litorisediminis</name>
    <dbReference type="NCBI Taxonomy" id="1312363"/>
    <lineage>
        <taxon>Bacteria</taxon>
        <taxon>Pseudomonadati</taxon>
        <taxon>Pseudomonadota</taxon>
        <taxon>Alphaproteobacteria</taxon>
        <taxon>Rhodobacterales</taxon>
        <taxon>Roseobacteraceae</taxon>
        <taxon>Roseovarius</taxon>
    </lineage>
</organism>
<evidence type="ECO:0008006" key="3">
    <source>
        <dbReference type="Google" id="ProtNLM"/>
    </source>
</evidence>
<dbReference type="InterPro" id="IPR027417">
    <property type="entry name" value="P-loop_NTPase"/>
</dbReference>
<protein>
    <recommendedName>
        <fullName evidence="3">Sulfotransferase domain-containing protein</fullName>
    </recommendedName>
</protein>
<name>A0A1Y5SR60_9RHOB</name>
<dbReference type="SUPFAM" id="SSF52540">
    <property type="entry name" value="P-loop containing nucleoside triphosphate hydrolases"/>
    <property type="match status" value="1"/>
</dbReference>
<dbReference type="RefSeq" id="WP_235862285.1">
    <property type="nucleotide sequence ID" value="NZ_FWFL01000005.1"/>
</dbReference>
<reference evidence="1 2" key="1">
    <citation type="submission" date="2017-03" db="EMBL/GenBank/DDBJ databases">
        <authorList>
            <person name="Afonso C.L."/>
            <person name="Miller P.J."/>
            <person name="Scott M.A."/>
            <person name="Spackman E."/>
            <person name="Goraichik I."/>
            <person name="Dimitrov K.M."/>
            <person name="Suarez D.L."/>
            <person name="Swayne D.E."/>
        </authorList>
    </citation>
    <scope>NUCLEOTIDE SEQUENCE [LARGE SCALE GENOMIC DNA]</scope>
    <source>
        <strain evidence="1 2">CECT 8287</strain>
    </source>
</reference>
<gene>
    <name evidence="1" type="ORF">PEL8287_02386</name>
</gene>